<reference evidence="1 2" key="1">
    <citation type="submission" date="2018-06" db="EMBL/GenBank/DDBJ databases">
        <authorList>
            <consortium name="Pathogen Informatics"/>
            <person name="Doyle S."/>
        </authorList>
    </citation>
    <scope>NUCLEOTIDE SEQUENCE [LARGE SCALE GENOMIC DNA]</scope>
    <source>
        <strain evidence="1 2">NCTC11938</strain>
    </source>
</reference>
<sequence length="79" mass="8780">MNLNNRYKKLGNLKQFKKTASTVNADKTIVKFESNMIGKQLFATASDNRAYPVTVLPPPYQSLILWYGAISSGGQQSLL</sequence>
<gene>
    <name evidence="1" type="ORF">NCTC11938_00892</name>
</gene>
<organism evidence="1 2">
    <name type="scientific">Proteus mirabilis</name>
    <dbReference type="NCBI Taxonomy" id="584"/>
    <lineage>
        <taxon>Bacteria</taxon>
        <taxon>Pseudomonadati</taxon>
        <taxon>Pseudomonadota</taxon>
        <taxon>Gammaproteobacteria</taxon>
        <taxon>Enterobacterales</taxon>
        <taxon>Morganellaceae</taxon>
        <taxon>Proteus</taxon>
    </lineage>
</organism>
<dbReference type="EMBL" id="UGTS01000004">
    <property type="protein sequence ID" value="SUC18750.1"/>
    <property type="molecule type" value="Genomic_DNA"/>
</dbReference>
<proteinExistence type="predicted"/>
<dbReference type="Proteomes" id="UP000254191">
    <property type="component" value="Unassembled WGS sequence"/>
</dbReference>
<protein>
    <submittedName>
        <fullName evidence="1">Uncharacterized protein</fullName>
    </submittedName>
</protein>
<dbReference type="AlphaFoldDB" id="A0A379FFU6"/>
<accession>A0A379FFU6</accession>
<evidence type="ECO:0000313" key="2">
    <source>
        <dbReference type="Proteomes" id="UP000254191"/>
    </source>
</evidence>
<evidence type="ECO:0000313" key="1">
    <source>
        <dbReference type="EMBL" id="SUC18750.1"/>
    </source>
</evidence>
<name>A0A379FFU6_PROMI</name>